<dbReference type="Pfam" id="PF00583">
    <property type="entry name" value="Acetyltransf_1"/>
    <property type="match status" value="1"/>
</dbReference>
<dbReference type="AlphaFoldDB" id="A0A4Q7M3H7"/>
<protein>
    <submittedName>
        <fullName evidence="4">Acetyltransferase (GNAT) family protein</fullName>
    </submittedName>
</protein>
<comment type="caution">
    <text evidence="4">The sequence shown here is derived from an EMBL/GenBank/DDBJ whole genome shotgun (WGS) entry which is preliminary data.</text>
</comment>
<dbReference type="EMBL" id="SGWX01000001">
    <property type="protein sequence ID" value="RZS61182.1"/>
    <property type="molecule type" value="Genomic_DNA"/>
</dbReference>
<dbReference type="Gene3D" id="3.40.630.30">
    <property type="match status" value="1"/>
</dbReference>
<dbReference type="PANTHER" id="PTHR43420:SF47">
    <property type="entry name" value="N-ACETYLTRANSFERASE DOMAIN-CONTAINING PROTEIN"/>
    <property type="match status" value="1"/>
</dbReference>
<proteinExistence type="predicted"/>
<dbReference type="GO" id="GO:0016747">
    <property type="term" value="F:acyltransferase activity, transferring groups other than amino-acyl groups"/>
    <property type="evidence" value="ECO:0007669"/>
    <property type="project" value="InterPro"/>
</dbReference>
<dbReference type="InterPro" id="IPR016181">
    <property type="entry name" value="Acyl_CoA_acyltransferase"/>
</dbReference>
<keyword evidence="1 4" id="KW-0808">Transferase</keyword>
<name>A0A4Q7M3H7_9MICO</name>
<dbReference type="PROSITE" id="PS51186">
    <property type="entry name" value="GNAT"/>
    <property type="match status" value="1"/>
</dbReference>
<feature type="domain" description="N-acetyltransferase" evidence="3">
    <location>
        <begin position="7"/>
        <end position="193"/>
    </location>
</feature>
<organism evidence="4 5">
    <name type="scientific">Xylanimonas ulmi</name>
    <dbReference type="NCBI Taxonomy" id="228973"/>
    <lineage>
        <taxon>Bacteria</taxon>
        <taxon>Bacillati</taxon>
        <taxon>Actinomycetota</taxon>
        <taxon>Actinomycetes</taxon>
        <taxon>Micrococcales</taxon>
        <taxon>Promicromonosporaceae</taxon>
        <taxon>Xylanimonas</taxon>
    </lineage>
</organism>
<sequence>MTGVTVARMSEVDERLHGQVARVFVEAYAQDLAALCADQDRWASALDGCFAPDVFYVAVEDGKILGIAAASHGARRAIRLDGAALRRHLGVLRGAVAHLVLRRTFHRTLPYPETTGYVECVATTPSARGRGVATALMRHIEGLPFEELVLEVTDANAGAHRLYAHLGYQEFARKRARFPRLAGYREAISMRKR</sequence>
<dbReference type="InterPro" id="IPR000182">
    <property type="entry name" value="GNAT_dom"/>
</dbReference>
<keyword evidence="5" id="KW-1185">Reference proteome</keyword>
<dbReference type="PANTHER" id="PTHR43420">
    <property type="entry name" value="ACETYLTRANSFERASE"/>
    <property type="match status" value="1"/>
</dbReference>
<evidence type="ECO:0000313" key="4">
    <source>
        <dbReference type="EMBL" id="RZS61182.1"/>
    </source>
</evidence>
<evidence type="ECO:0000256" key="1">
    <source>
        <dbReference type="ARBA" id="ARBA00022679"/>
    </source>
</evidence>
<dbReference type="RefSeq" id="WP_130413676.1">
    <property type="nucleotide sequence ID" value="NZ_SGWX01000001.1"/>
</dbReference>
<accession>A0A4Q7M3H7</accession>
<dbReference type="OrthoDB" id="9799092at2"/>
<gene>
    <name evidence="4" type="ORF">EV386_1472</name>
</gene>
<keyword evidence="2" id="KW-0012">Acyltransferase</keyword>
<dbReference type="Proteomes" id="UP000293852">
    <property type="component" value="Unassembled WGS sequence"/>
</dbReference>
<dbReference type="SUPFAM" id="SSF55729">
    <property type="entry name" value="Acyl-CoA N-acyltransferases (Nat)"/>
    <property type="match status" value="1"/>
</dbReference>
<evidence type="ECO:0000259" key="3">
    <source>
        <dbReference type="PROSITE" id="PS51186"/>
    </source>
</evidence>
<evidence type="ECO:0000256" key="2">
    <source>
        <dbReference type="ARBA" id="ARBA00023315"/>
    </source>
</evidence>
<dbReference type="CDD" id="cd04301">
    <property type="entry name" value="NAT_SF"/>
    <property type="match status" value="1"/>
</dbReference>
<reference evidence="4 5" key="1">
    <citation type="submission" date="2019-02" db="EMBL/GenBank/DDBJ databases">
        <title>Sequencing the genomes of 1000 actinobacteria strains.</title>
        <authorList>
            <person name="Klenk H.-P."/>
        </authorList>
    </citation>
    <scope>NUCLEOTIDE SEQUENCE [LARGE SCALE GENOMIC DNA]</scope>
    <source>
        <strain evidence="4 5">DSM 16932</strain>
    </source>
</reference>
<evidence type="ECO:0000313" key="5">
    <source>
        <dbReference type="Proteomes" id="UP000293852"/>
    </source>
</evidence>
<dbReference type="InterPro" id="IPR050680">
    <property type="entry name" value="YpeA/RimI_acetyltransf"/>
</dbReference>